<reference evidence="10 11" key="1">
    <citation type="submission" date="2022-01" db="EMBL/GenBank/DDBJ databases">
        <title>Identification and Characterization of Corynebacterium sp.</title>
        <authorList>
            <person name="Luo Q."/>
            <person name="Qu P."/>
            <person name="Chen Q."/>
        </authorList>
    </citation>
    <scope>NUCLEOTIDE SEQUENCE [LARGE SCALE GENOMIC DNA]</scope>
    <source>
        <strain evidence="10 11">MC-12</strain>
    </source>
</reference>
<evidence type="ECO:0000256" key="7">
    <source>
        <dbReference type="SAM" id="MobiDB-lite"/>
    </source>
</evidence>
<keyword evidence="6" id="KW-0474">Menaquinone biosynthesis</keyword>
<dbReference type="Gene3D" id="3.40.50.970">
    <property type="match status" value="2"/>
</dbReference>
<protein>
    <recommendedName>
        <fullName evidence="6">2-succinyl-5-enolpyruvyl-6-hydroxy-3-cyclohexene-1-carboxylate synthase</fullName>
        <shortName evidence="6">SEPHCHC synthase</shortName>
        <ecNumber evidence="6">2.2.1.9</ecNumber>
    </recommendedName>
    <alternativeName>
        <fullName evidence="6">Menaquinone biosynthesis protein MenD</fullName>
    </alternativeName>
</protein>
<dbReference type="EC" id="2.2.1.9" evidence="6"/>
<dbReference type="Pfam" id="PF02775">
    <property type="entry name" value="TPP_enzyme_C"/>
    <property type="match status" value="1"/>
</dbReference>
<organism evidence="10 11">
    <name type="scientific">Corynebacterium parakroppenstedtii</name>
    <dbReference type="NCBI Taxonomy" id="2828363"/>
    <lineage>
        <taxon>Bacteria</taxon>
        <taxon>Bacillati</taxon>
        <taxon>Actinomycetota</taxon>
        <taxon>Actinomycetes</taxon>
        <taxon>Mycobacteriales</taxon>
        <taxon>Corynebacteriaceae</taxon>
        <taxon>Corynebacterium</taxon>
    </lineage>
</organism>
<comment type="similarity">
    <text evidence="6">Belongs to the TPP enzyme family. MenD subfamily.</text>
</comment>
<dbReference type="RefSeq" id="WP_046205080.1">
    <property type="nucleotide sequence ID" value="NZ_JAFFSY010000002.1"/>
</dbReference>
<keyword evidence="3 6" id="KW-0460">Magnesium</keyword>
<sequence>MSSSGGVPASIMTAAIIVDELIRCGVQDVVVCPGSRSAPLALAFSDAAARGEITLHMRTDERTAAFLALGLAQAEGGPRRNRSGIPGGHHVVPVVMTSGSAVAHCAPAMVEAQMSHRPLMVLSANRPWPLWGTGANQTVDQRSAFRDTAVRTEGIDTATRRSDAWHVMHREVRAAVDRAVVAATAAGVRMQVQAATPEDAPPANAVELPFRGPVHIDVPFDNPLVPTDDDQLREAAQSAHRLGRPDGGSWTRFVGRATVTSPRVLHIAGHNAPHVDALRGVPTIAEPTAAVPDVPIHPLALSLLSPDHVVVTGRPTLHRDVSKLLARPDIPITVIADNPGDYPDVAHMAGEVATTIDLAPQSRQWVDHCRSVDQAAADAVREVILLDDLAVPSEVAEPVEDSSAEASSVEPSTPPADAQPSAPSEPSTLHRMTGLTVAAAVADSVHVGDALVVGASNPVRDLSLVGAPFDGVEMYSNRGASGIDGFLSTAIGVALSHQAAQPDSVSAPRTVALAGDLTFLHDATGLNVAASEPRPSNLLIVVANDQGGGIFEALEPGKPELRSHFERVMATHHEVDIKSICDAFGMAYRRADTAEELVTLLESHAEGMPLTDVGATRSESGGLPDQARDQYEPYEGITVIEAVCDRAHRRQTVESLEGRVAVLHRSQAQ</sequence>
<dbReference type="InterPro" id="IPR012001">
    <property type="entry name" value="Thiamin_PyroP_enz_TPP-bd_dom"/>
</dbReference>
<dbReference type="Pfam" id="PF02776">
    <property type="entry name" value="TPP_enzyme_N"/>
    <property type="match status" value="1"/>
</dbReference>
<dbReference type="InterPro" id="IPR011766">
    <property type="entry name" value="TPP_enzyme_TPP-bd"/>
</dbReference>
<keyword evidence="5 6" id="KW-0464">Manganese</keyword>
<dbReference type="CDD" id="cd02009">
    <property type="entry name" value="TPP_SHCHC_synthase"/>
    <property type="match status" value="1"/>
</dbReference>
<dbReference type="SUPFAM" id="SSF52518">
    <property type="entry name" value="Thiamin diphosphate-binding fold (THDP-binding)"/>
    <property type="match status" value="2"/>
</dbReference>
<evidence type="ECO:0000313" key="10">
    <source>
        <dbReference type="EMBL" id="MCF6774322.1"/>
    </source>
</evidence>
<dbReference type="InterPro" id="IPR029061">
    <property type="entry name" value="THDP-binding"/>
</dbReference>
<evidence type="ECO:0000256" key="3">
    <source>
        <dbReference type="ARBA" id="ARBA00022842"/>
    </source>
</evidence>
<feature type="domain" description="Thiamine pyrophosphate enzyme TPP-binding" evidence="8">
    <location>
        <begin position="487"/>
        <end position="603"/>
    </location>
</feature>
<comment type="cofactor">
    <cofactor evidence="6">
        <name>Mg(2+)</name>
        <dbReference type="ChEBI" id="CHEBI:18420"/>
    </cofactor>
    <cofactor evidence="6">
        <name>Mn(2+)</name>
        <dbReference type="ChEBI" id="CHEBI:29035"/>
    </cofactor>
</comment>
<comment type="cofactor">
    <cofactor evidence="6">
        <name>thiamine diphosphate</name>
        <dbReference type="ChEBI" id="CHEBI:58937"/>
    </cofactor>
    <text evidence="6">Binds 1 thiamine pyrophosphate per subunit.</text>
</comment>
<gene>
    <name evidence="6" type="primary">menD</name>
    <name evidence="10" type="ORF">L3H44_07865</name>
</gene>
<comment type="catalytic activity">
    <reaction evidence="6">
        <text>isochorismate + 2-oxoglutarate + H(+) = 5-enolpyruvoyl-6-hydroxy-2-succinyl-cyclohex-3-ene-1-carboxylate + CO2</text>
        <dbReference type="Rhea" id="RHEA:25593"/>
        <dbReference type="ChEBI" id="CHEBI:15378"/>
        <dbReference type="ChEBI" id="CHEBI:16526"/>
        <dbReference type="ChEBI" id="CHEBI:16810"/>
        <dbReference type="ChEBI" id="CHEBI:29780"/>
        <dbReference type="ChEBI" id="CHEBI:58818"/>
        <dbReference type="EC" id="2.2.1.9"/>
    </reaction>
</comment>
<dbReference type="GeneID" id="92726681"/>
<evidence type="ECO:0000259" key="9">
    <source>
        <dbReference type="Pfam" id="PF02776"/>
    </source>
</evidence>
<dbReference type="InterPro" id="IPR004433">
    <property type="entry name" value="MenaQ_synth_MenD"/>
</dbReference>
<keyword evidence="1 6" id="KW-0808">Transferase</keyword>
<evidence type="ECO:0000313" key="11">
    <source>
        <dbReference type="Proteomes" id="UP001200604"/>
    </source>
</evidence>
<keyword evidence="11" id="KW-1185">Reference proteome</keyword>
<evidence type="ECO:0000256" key="6">
    <source>
        <dbReference type="HAMAP-Rule" id="MF_01659"/>
    </source>
</evidence>
<feature type="region of interest" description="Disordered" evidence="7">
    <location>
        <begin position="395"/>
        <end position="429"/>
    </location>
</feature>
<comment type="function">
    <text evidence="6">Catalyzes the thiamine diphosphate-dependent decarboxylation of 2-oxoglutarate and the subsequent addition of the resulting succinic semialdehyde-thiamine pyrophosphate anion to isochorismate to yield 2-succinyl-5-enolpyruvyl-6-hydroxy-3-cyclohexene-1-carboxylate (SEPHCHC).</text>
</comment>
<comment type="pathway">
    <text evidence="6">Quinol/quinone metabolism; menaquinone biosynthesis.</text>
</comment>
<evidence type="ECO:0000256" key="4">
    <source>
        <dbReference type="ARBA" id="ARBA00023052"/>
    </source>
</evidence>
<evidence type="ECO:0000256" key="1">
    <source>
        <dbReference type="ARBA" id="ARBA00022679"/>
    </source>
</evidence>
<accession>A0ABS9HKI4</accession>
<feature type="domain" description="Thiamine pyrophosphate enzyme N-terminal TPP-binding" evidence="9">
    <location>
        <begin position="13"/>
        <end position="142"/>
    </location>
</feature>
<comment type="pathway">
    <text evidence="6">Quinol/quinone metabolism; 1,4-dihydroxy-2-naphthoate biosynthesis; 1,4-dihydroxy-2-naphthoate from chorismate: step 2/7.</text>
</comment>
<comment type="caution">
    <text evidence="10">The sequence shown here is derived from an EMBL/GenBank/DDBJ whole genome shotgun (WGS) entry which is preliminary data.</text>
</comment>
<proteinExistence type="inferred from homology"/>
<keyword evidence="2 6" id="KW-0479">Metal-binding</keyword>
<dbReference type="EMBL" id="JAKJKU010000003">
    <property type="protein sequence ID" value="MCF6774322.1"/>
    <property type="molecule type" value="Genomic_DNA"/>
</dbReference>
<dbReference type="PANTHER" id="PTHR42916">
    <property type="entry name" value="2-SUCCINYL-5-ENOLPYRUVYL-6-HYDROXY-3-CYCLOHEXENE-1-CARBOXYLATE SYNTHASE"/>
    <property type="match status" value="1"/>
</dbReference>
<evidence type="ECO:0000256" key="2">
    <source>
        <dbReference type="ARBA" id="ARBA00022723"/>
    </source>
</evidence>
<comment type="subunit">
    <text evidence="6">Homodimer.</text>
</comment>
<name>A0ABS9HKI4_9CORY</name>
<evidence type="ECO:0000256" key="5">
    <source>
        <dbReference type="ARBA" id="ARBA00023211"/>
    </source>
</evidence>
<dbReference type="PANTHER" id="PTHR42916:SF1">
    <property type="entry name" value="PROTEIN PHYLLO, CHLOROPLASTIC"/>
    <property type="match status" value="1"/>
</dbReference>
<dbReference type="Proteomes" id="UP001200604">
    <property type="component" value="Unassembled WGS sequence"/>
</dbReference>
<keyword evidence="4 6" id="KW-0786">Thiamine pyrophosphate</keyword>
<evidence type="ECO:0000259" key="8">
    <source>
        <dbReference type="Pfam" id="PF02775"/>
    </source>
</evidence>
<dbReference type="Gene3D" id="3.40.50.1220">
    <property type="entry name" value="TPP-binding domain"/>
    <property type="match status" value="1"/>
</dbReference>
<dbReference type="HAMAP" id="MF_01659">
    <property type="entry name" value="MenD"/>
    <property type="match status" value="1"/>
</dbReference>